<evidence type="ECO:0000313" key="10">
    <source>
        <dbReference type="Proteomes" id="UP000288012"/>
    </source>
</evidence>
<dbReference type="InterPro" id="IPR020057">
    <property type="entry name" value="Ribosomal_bL25_b-dom"/>
</dbReference>
<evidence type="ECO:0000256" key="4">
    <source>
        <dbReference type="ARBA" id="ARBA00023274"/>
    </source>
</evidence>
<dbReference type="InterPro" id="IPR011035">
    <property type="entry name" value="Ribosomal_bL25/Gln-tRNA_synth"/>
</dbReference>
<dbReference type="Gene3D" id="2.170.120.20">
    <property type="entry name" value="Ribosomal protein L25, beta domain"/>
    <property type="match status" value="1"/>
</dbReference>
<dbReference type="GO" id="GO:0022625">
    <property type="term" value="C:cytosolic large ribosomal subunit"/>
    <property type="evidence" value="ECO:0007669"/>
    <property type="project" value="TreeGrafter"/>
</dbReference>
<keyword evidence="1 5" id="KW-0699">rRNA-binding</keyword>
<protein>
    <recommendedName>
        <fullName evidence="5">Large ribosomal subunit protein bL25</fullName>
    </recommendedName>
    <alternativeName>
        <fullName evidence="5">General stress protein CTC</fullName>
    </alternativeName>
</protein>
<name>A0A433JN34_9GAMM</name>
<evidence type="ECO:0000256" key="1">
    <source>
        <dbReference type="ARBA" id="ARBA00022730"/>
    </source>
</evidence>
<sequence>MSTMILEAETRADKGKGASRRLRRLENKVPAVLYGGDKEPEAIHLLHNKVVKALETESIYSSVFDLKLDGKVQRVILKDLQRHPYKPIVMHMDLQRVSDKDILIKMIPLHFINEQDAKGVKAGGMINHSMMQVEVKCQAKDLPEFIEVDVKNLGLNDVLHLSDLKLPKGVELAHEIDAEHDHPVVSIHAQKAGATEETAGESVSETPDSGAAASAENEE</sequence>
<dbReference type="HAMAP" id="MF_01334">
    <property type="entry name" value="Ribosomal_bL25_CTC"/>
    <property type="match status" value="1"/>
</dbReference>
<dbReference type="NCBIfam" id="NF004128">
    <property type="entry name" value="PRK05618.1-2"/>
    <property type="match status" value="1"/>
</dbReference>
<dbReference type="PANTHER" id="PTHR33284:SF1">
    <property type="entry name" value="RIBOSOMAL PROTEIN L25_GLN-TRNA SYNTHETASE, ANTI-CODON-BINDING DOMAIN-CONTAINING PROTEIN"/>
    <property type="match status" value="1"/>
</dbReference>
<dbReference type="Gene3D" id="2.40.240.10">
    <property type="entry name" value="Ribosomal Protein L25, Chain P"/>
    <property type="match status" value="1"/>
</dbReference>
<dbReference type="EMBL" id="RZGR01000001">
    <property type="protein sequence ID" value="RUQ91513.1"/>
    <property type="molecule type" value="Genomic_DNA"/>
</dbReference>
<dbReference type="FunFam" id="2.40.240.10:FF:000002">
    <property type="entry name" value="50S ribosomal protein L25"/>
    <property type="match status" value="1"/>
</dbReference>
<dbReference type="GO" id="GO:0008097">
    <property type="term" value="F:5S rRNA binding"/>
    <property type="evidence" value="ECO:0007669"/>
    <property type="project" value="InterPro"/>
</dbReference>
<dbReference type="InterPro" id="IPR029751">
    <property type="entry name" value="Ribosomal_L25_dom"/>
</dbReference>
<feature type="region of interest" description="Disordered" evidence="6">
    <location>
        <begin position="190"/>
        <end position="219"/>
    </location>
</feature>
<comment type="caution">
    <text evidence="9">The sequence shown here is derived from an EMBL/GenBank/DDBJ whole genome shotgun (WGS) entry which is preliminary data.</text>
</comment>
<dbReference type="AlphaFoldDB" id="A0A433JN34"/>
<comment type="subunit">
    <text evidence="5">Part of the 50S ribosomal subunit; part of the 5S rRNA/L5/L18/L25 subcomplex. Contacts the 5S rRNA. Binds to the 5S rRNA independently of L5 and L18.</text>
</comment>
<feature type="domain" description="Large ribosomal subunit protein bL25 L25" evidence="7">
    <location>
        <begin position="6"/>
        <end position="94"/>
    </location>
</feature>
<dbReference type="NCBIfam" id="NF004612">
    <property type="entry name" value="PRK05943.1"/>
    <property type="match status" value="1"/>
</dbReference>
<dbReference type="GO" id="GO:0003735">
    <property type="term" value="F:structural constituent of ribosome"/>
    <property type="evidence" value="ECO:0007669"/>
    <property type="project" value="InterPro"/>
</dbReference>
<dbReference type="NCBIfam" id="TIGR00731">
    <property type="entry name" value="bL25_bact_ctc"/>
    <property type="match status" value="1"/>
</dbReference>
<evidence type="ECO:0000313" key="9">
    <source>
        <dbReference type="EMBL" id="RUQ91513.1"/>
    </source>
</evidence>
<dbReference type="RefSeq" id="WP_126953583.1">
    <property type="nucleotide sequence ID" value="NZ_RZGR01000001.1"/>
</dbReference>
<dbReference type="SUPFAM" id="SSF50715">
    <property type="entry name" value="Ribosomal protein L25-like"/>
    <property type="match status" value="1"/>
</dbReference>
<dbReference type="PANTHER" id="PTHR33284">
    <property type="entry name" value="RIBOSOMAL PROTEIN L25/GLN-TRNA SYNTHETASE, ANTI-CODON-BINDING DOMAIN-CONTAINING PROTEIN"/>
    <property type="match status" value="1"/>
</dbReference>
<organism evidence="9 10">
    <name type="scientific">Legionella septentrionalis</name>
    <dbReference type="NCBI Taxonomy" id="2498109"/>
    <lineage>
        <taxon>Bacteria</taxon>
        <taxon>Pseudomonadati</taxon>
        <taxon>Pseudomonadota</taxon>
        <taxon>Gammaproteobacteria</taxon>
        <taxon>Legionellales</taxon>
        <taxon>Legionellaceae</taxon>
        <taxon>Legionella</taxon>
    </lineage>
</organism>
<evidence type="ECO:0000259" key="8">
    <source>
        <dbReference type="Pfam" id="PF14693"/>
    </source>
</evidence>
<evidence type="ECO:0000256" key="2">
    <source>
        <dbReference type="ARBA" id="ARBA00022884"/>
    </source>
</evidence>
<dbReference type="Proteomes" id="UP000288012">
    <property type="component" value="Unassembled WGS sequence"/>
</dbReference>
<gene>
    <name evidence="5" type="primary">rplY</name>
    <name evidence="5" type="synonym">ctc</name>
    <name evidence="9" type="ORF">EKM59_00165</name>
</gene>
<evidence type="ECO:0000259" key="7">
    <source>
        <dbReference type="Pfam" id="PF01386"/>
    </source>
</evidence>
<keyword evidence="3 5" id="KW-0689">Ribosomal protein</keyword>
<dbReference type="Pfam" id="PF01386">
    <property type="entry name" value="Ribosomal_L25p"/>
    <property type="match status" value="1"/>
</dbReference>
<feature type="domain" description="Large ribosomal subunit protein bL25 beta" evidence="8">
    <location>
        <begin position="107"/>
        <end position="190"/>
    </location>
</feature>
<dbReference type="InterPro" id="IPR020930">
    <property type="entry name" value="Ribosomal_uL5_bac-type"/>
</dbReference>
<comment type="function">
    <text evidence="5">This is one of the proteins that binds to the 5S RNA in the ribosome where it forms part of the central protuberance.</text>
</comment>
<evidence type="ECO:0000256" key="3">
    <source>
        <dbReference type="ARBA" id="ARBA00022980"/>
    </source>
</evidence>
<dbReference type="CDD" id="cd00495">
    <property type="entry name" value="Ribosomal_L25_TL5_CTC"/>
    <property type="match status" value="1"/>
</dbReference>
<dbReference type="OrthoDB" id="9806411at2"/>
<proteinExistence type="inferred from homology"/>
<keyword evidence="4 5" id="KW-0687">Ribonucleoprotein</keyword>
<accession>A0A433JN34</accession>
<dbReference type="InterPro" id="IPR020056">
    <property type="entry name" value="Rbsml_bL25/Gln-tRNA_synth_N"/>
</dbReference>
<dbReference type="InterPro" id="IPR037121">
    <property type="entry name" value="Ribosomal_bL25_C"/>
</dbReference>
<evidence type="ECO:0000256" key="5">
    <source>
        <dbReference type="HAMAP-Rule" id="MF_01334"/>
    </source>
</evidence>
<dbReference type="Pfam" id="PF14693">
    <property type="entry name" value="Ribosomal_TL5_C"/>
    <property type="match status" value="1"/>
</dbReference>
<keyword evidence="2 5" id="KW-0694">RNA-binding</keyword>
<dbReference type="NCBIfam" id="NF004130">
    <property type="entry name" value="PRK05618.1-5"/>
    <property type="match status" value="1"/>
</dbReference>
<dbReference type="InterPro" id="IPR001021">
    <property type="entry name" value="Ribosomal_bL25_long"/>
</dbReference>
<evidence type="ECO:0000256" key="6">
    <source>
        <dbReference type="SAM" id="MobiDB-lite"/>
    </source>
</evidence>
<reference evidence="9 10" key="1">
    <citation type="submission" date="2018-12" db="EMBL/GenBank/DDBJ databases">
        <title>Legionella sp,whole genome shotgun sequence.</title>
        <authorList>
            <person name="Wu H."/>
        </authorList>
    </citation>
    <scope>NUCLEOTIDE SEQUENCE [LARGE SCALE GENOMIC DNA]</scope>
    <source>
        <strain evidence="10">km714</strain>
    </source>
</reference>
<keyword evidence="10" id="KW-1185">Reference proteome</keyword>
<comment type="similarity">
    <text evidence="5">Belongs to the bacterial ribosomal protein bL25 family. CTC subfamily.</text>
</comment>
<dbReference type="GO" id="GO:0006412">
    <property type="term" value="P:translation"/>
    <property type="evidence" value="ECO:0007669"/>
    <property type="project" value="UniProtKB-UniRule"/>
</dbReference>